<gene>
    <name evidence="6" type="ordered locus">Runsl_4235</name>
</gene>
<reference evidence="6 7" key="2">
    <citation type="journal article" date="2012" name="Stand. Genomic Sci.">
        <title>Complete genome sequence of the aquatic bacterium Runella slithyformis type strain (LSU 4(T)).</title>
        <authorList>
            <person name="Copeland A."/>
            <person name="Zhang X."/>
            <person name="Misra M."/>
            <person name="Lapidus A."/>
            <person name="Nolan M."/>
            <person name="Lucas S."/>
            <person name="Deshpande S."/>
            <person name="Cheng J.F."/>
            <person name="Tapia R."/>
            <person name="Goodwin L.A."/>
            <person name="Pitluck S."/>
            <person name="Liolios K."/>
            <person name="Pagani I."/>
            <person name="Ivanova N."/>
            <person name="Mikhailova N."/>
            <person name="Pati A."/>
            <person name="Chen A."/>
            <person name="Palaniappan K."/>
            <person name="Land M."/>
            <person name="Hauser L."/>
            <person name="Pan C."/>
            <person name="Jeffries C.D."/>
            <person name="Detter J.C."/>
            <person name="Brambilla E.M."/>
            <person name="Rohde M."/>
            <person name="Djao O.D."/>
            <person name="Goker M."/>
            <person name="Sikorski J."/>
            <person name="Tindall B.J."/>
            <person name="Woyke T."/>
            <person name="Bristow J."/>
            <person name="Eisen J.A."/>
            <person name="Markowitz V."/>
            <person name="Hugenholtz P."/>
            <person name="Kyrpides N.C."/>
            <person name="Klenk H.P."/>
            <person name="Mavromatis K."/>
        </authorList>
    </citation>
    <scope>NUCLEOTIDE SEQUENCE [LARGE SCALE GENOMIC DNA]</scope>
    <source>
        <strain evidence="7">ATCC 29530 / DSM 19594 / LMG 11500 / NCIMB 11436 / LSU 4</strain>
    </source>
</reference>
<dbReference type="InterPro" id="IPR000917">
    <property type="entry name" value="Sulfatase_N"/>
</dbReference>
<keyword evidence="2" id="KW-0479">Metal-binding</keyword>
<dbReference type="InterPro" id="IPR050738">
    <property type="entry name" value="Sulfatase"/>
</dbReference>
<dbReference type="GO" id="GO:0004065">
    <property type="term" value="F:arylsulfatase activity"/>
    <property type="evidence" value="ECO:0007669"/>
    <property type="project" value="TreeGrafter"/>
</dbReference>
<dbReference type="EMBL" id="CP002859">
    <property type="protein sequence ID" value="AEI50578.1"/>
    <property type="molecule type" value="Genomic_DNA"/>
</dbReference>
<proteinExistence type="inferred from homology"/>
<dbReference type="PANTHER" id="PTHR42693:SF53">
    <property type="entry name" value="ENDO-4-O-SULFATASE"/>
    <property type="match status" value="1"/>
</dbReference>
<evidence type="ECO:0000256" key="1">
    <source>
        <dbReference type="ARBA" id="ARBA00008779"/>
    </source>
</evidence>
<keyword evidence="4" id="KW-0106">Calcium</keyword>
<dbReference type="Pfam" id="PF00884">
    <property type="entry name" value="Sulfatase"/>
    <property type="match status" value="1"/>
</dbReference>
<dbReference type="Proteomes" id="UP000000493">
    <property type="component" value="Chromosome"/>
</dbReference>
<dbReference type="InterPro" id="IPR024607">
    <property type="entry name" value="Sulfatase_CS"/>
</dbReference>
<evidence type="ECO:0000256" key="4">
    <source>
        <dbReference type="ARBA" id="ARBA00022837"/>
    </source>
</evidence>
<dbReference type="RefSeq" id="WP_013929875.1">
    <property type="nucleotide sequence ID" value="NC_015703.1"/>
</dbReference>
<dbReference type="PANTHER" id="PTHR42693">
    <property type="entry name" value="ARYLSULFATASE FAMILY MEMBER"/>
    <property type="match status" value="1"/>
</dbReference>
<reference evidence="7" key="1">
    <citation type="submission" date="2011-06" db="EMBL/GenBank/DDBJ databases">
        <title>The complete genome of chromosome of Runella slithyformis DSM 19594.</title>
        <authorList>
            <consortium name="US DOE Joint Genome Institute (JGI-PGF)"/>
            <person name="Lucas S."/>
            <person name="Han J."/>
            <person name="Lapidus A."/>
            <person name="Bruce D."/>
            <person name="Goodwin L."/>
            <person name="Pitluck S."/>
            <person name="Peters L."/>
            <person name="Kyrpides N."/>
            <person name="Mavromatis K."/>
            <person name="Ivanova N."/>
            <person name="Ovchinnikova G."/>
            <person name="Zhang X."/>
            <person name="Misra M."/>
            <person name="Detter J.C."/>
            <person name="Tapia R."/>
            <person name="Han C."/>
            <person name="Land M."/>
            <person name="Hauser L."/>
            <person name="Markowitz V."/>
            <person name="Cheng J.-F."/>
            <person name="Hugenholtz P."/>
            <person name="Woyke T."/>
            <person name="Wu D."/>
            <person name="Tindall B."/>
            <person name="Faehrich R."/>
            <person name="Brambilla E."/>
            <person name="Klenk H.-P."/>
            <person name="Eisen J.A."/>
        </authorList>
    </citation>
    <scope>NUCLEOTIDE SEQUENCE [LARGE SCALE GENOMIC DNA]</scope>
    <source>
        <strain evidence="7">ATCC 29530 / DSM 19594 / LMG 11500 / NCIMB 11436 / LSU 4</strain>
    </source>
</reference>
<dbReference type="InterPro" id="IPR017850">
    <property type="entry name" value="Alkaline_phosphatase_core_sf"/>
</dbReference>
<keyword evidence="3" id="KW-0378">Hydrolase</keyword>
<evidence type="ECO:0000313" key="6">
    <source>
        <dbReference type="EMBL" id="AEI50578.1"/>
    </source>
</evidence>
<name>A0A7U4E7Q9_RUNSL</name>
<evidence type="ECO:0000313" key="7">
    <source>
        <dbReference type="Proteomes" id="UP000000493"/>
    </source>
</evidence>
<dbReference type="AlphaFoldDB" id="A0A7U4E7Q9"/>
<dbReference type="PROSITE" id="PS00149">
    <property type="entry name" value="SULFATASE_2"/>
    <property type="match status" value="1"/>
</dbReference>
<dbReference type="KEGG" id="rsi:Runsl_4235"/>
<accession>A0A7U4E7Q9</accession>
<protein>
    <submittedName>
        <fullName evidence="6">Sulfatase</fullName>
    </submittedName>
</protein>
<feature type="domain" description="Sulfatase N-terminal" evidence="5">
    <location>
        <begin position="34"/>
        <end position="396"/>
    </location>
</feature>
<evidence type="ECO:0000259" key="5">
    <source>
        <dbReference type="Pfam" id="PF00884"/>
    </source>
</evidence>
<dbReference type="SUPFAM" id="SSF53649">
    <property type="entry name" value="Alkaline phosphatase-like"/>
    <property type="match status" value="1"/>
</dbReference>
<sequence length="512" mass="56973">MKRTIKQLTYRILCFFLVLFCLSFKPVVQKSKTPNIVYILADDLGYGDVSIYNPKGKIATPNIDKLAAQGMRFTDAHSPSSVCTPTRYALLTGRYPWRSRLPVGVLRGYSRTLIEEDRPTVASLLKSQGYQTGVVGKWHLGLDWEMAQGKEELLKTDGYGIKTEMKPEDIDFTKKTTGGPISAGFDYSYVLPASLDMPPYCYMEDQQVTEQPTAYTAGNKLESGYTGPFWREGKMSPSFDFHGVLPEFIRKANAFLKKQTAAKPFFLYLPLAAPHTPWVPKKEYLDKSKAGEYGDFVQQVDAAVGEVLKTLEASGLADNTIVIFTSDNGPYWRQNFVQQFDHAAAGEFRGMKGDAFEGGHRIPFIVRWPHKVKPNTVSNATTTLANLLSTCAEIVGTKDTKFTTEDSYSILSVLLGKTKQVPDQPAVVHSSSIGYFAIRKGDWKLIEGLGSGGFTEPKELKPKVGEAPGQLYNLATDISETNNVYEQNPDKVKELTQLLTEIKQSKTKITLK</sequence>
<organism evidence="6 7">
    <name type="scientific">Runella slithyformis (strain ATCC 29530 / DSM 19594 / LMG 11500 / NCIMB 11436 / LSU 4)</name>
    <dbReference type="NCBI Taxonomy" id="761193"/>
    <lineage>
        <taxon>Bacteria</taxon>
        <taxon>Pseudomonadati</taxon>
        <taxon>Bacteroidota</taxon>
        <taxon>Cytophagia</taxon>
        <taxon>Cytophagales</taxon>
        <taxon>Spirosomataceae</taxon>
        <taxon>Runella</taxon>
    </lineage>
</organism>
<evidence type="ECO:0000256" key="2">
    <source>
        <dbReference type="ARBA" id="ARBA00022723"/>
    </source>
</evidence>
<dbReference type="GO" id="GO:0046872">
    <property type="term" value="F:metal ion binding"/>
    <property type="evidence" value="ECO:0007669"/>
    <property type="project" value="UniProtKB-KW"/>
</dbReference>
<dbReference type="Gene3D" id="3.40.720.10">
    <property type="entry name" value="Alkaline Phosphatase, subunit A"/>
    <property type="match status" value="1"/>
</dbReference>
<dbReference type="PROSITE" id="PS00523">
    <property type="entry name" value="SULFATASE_1"/>
    <property type="match status" value="1"/>
</dbReference>
<evidence type="ECO:0000256" key="3">
    <source>
        <dbReference type="ARBA" id="ARBA00022801"/>
    </source>
</evidence>
<dbReference type="Gene3D" id="3.30.1120.10">
    <property type="match status" value="1"/>
</dbReference>
<comment type="similarity">
    <text evidence="1">Belongs to the sulfatase family.</text>
</comment>
<keyword evidence="7" id="KW-1185">Reference proteome</keyword>
<dbReference type="CDD" id="cd16143">
    <property type="entry name" value="ARS_like"/>
    <property type="match status" value="1"/>
</dbReference>